<organism evidence="1 3">
    <name type="scientific">Didymodactylos carnosus</name>
    <dbReference type="NCBI Taxonomy" id="1234261"/>
    <lineage>
        <taxon>Eukaryota</taxon>
        <taxon>Metazoa</taxon>
        <taxon>Spiralia</taxon>
        <taxon>Gnathifera</taxon>
        <taxon>Rotifera</taxon>
        <taxon>Eurotatoria</taxon>
        <taxon>Bdelloidea</taxon>
        <taxon>Philodinida</taxon>
        <taxon>Philodinidae</taxon>
        <taxon>Didymodactylos</taxon>
    </lineage>
</organism>
<sequence>HTYEIRLIDHIVNRTDQDFRRCSCSRETLLLTTYGPGSWVEEWTILTWTIIRQWKPCDVNEYICDIRFAHDGRQIGMTVEIRGQSHQFQLRDRSMINTLNRITFSNSFYPYFLLSLSNGQWMTHEYDNRQLYIIDKGGKLEQTVTCCDDKYVRSIALSGCTCLAVLTRDKELCLYDL</sequence>
<keyword evidence="3" id="KW-1185">Reference proteome</keyword>
<accession>A0A816DAR2</accession>
<dbReference type="Proteomes" id="UP000663829">
    <property type="component" value="Unassembled WGS sequence"/>
</dbReference>
<comment type="caution">
    <text evidence="1">The sequence shown here is derived from an EMBL/GenBank/DDBJ whole genome shotgun (WGS) entry which is preliminary data.</text>
</comment>
<dbReference type="SUPFAM" id="SSF69322">
    <property type="entry name" value="Tricorn protease domain 2"/>
    <property type="match status" value="1"/>
</dbReference>
<dbReference type="AlphaFoldDB" id="A0A816DAR2"/>
<evidence type="ECO:0000313" key="1">
    <source>
        <dbReference type="EMBL" id="CAF1634801.1"/>
    </source>
</evidence>
<reference evidence="1" key="1">
    <citation type="submission" date="2021-02" db="EMBL/GenBank/DDBJ databases">
        <authorList>
            <person name="Nowell W R."/>
        </authorList>
    </citation>
    <scope>NUCLEOTIDE SEQUENCE</scope>
</reference>
<name>A0A816DAR2_9BILA</name>
<evidence type="ECO:0000313" key="3">
    <source>
        <dbReference type="Proteomes" id="UP000663829"/>
    </source>
</evidence>
<proteinExistence type="predicted"/>
<evidence type="ECO:0000313" key="2">
    <source>
        <dbReference type="EMBL" id="CAF4538816.1"/>
    </source>
</evidence>
<gene>
    <name evidence="1" type="ORF">GPM918_LOCUS44580</name>
    <name evidence="2" type="ORF">SRO942_LOCUS46503</name>
</gene>
<dbReference type="OrthoDB" id="9996517at2759"/>
<dbReference type="EMBL" id="CAJOBC010113143">
    <property type="protein sequence ID" value="CAF4538816.1"/>
    <property type="molecule type" value="Genomic_DNA"/>
</dbReference>
<protein>
    <submittedName>
        <fullName evidence="1">Uncharacterized protein</fullName>
    </submittedName>
</protein>
<feature type="non-terminal residue" evidence="1">
    <location>
        <position position="1"/>
    </location>
</feature>
<dbReference type="EMBL" id="CAJNOQ010044934">
    <property type="protein sequence ID" value="CAF1634801.1"/>
    <property type="molecule type" value="Genomic_DNA"/>
</dbReference>
<dbReference type="Proteomes" id="UP000681722">
    <property type="component" value="Unassembled WGS sequence"/>
</dbReference>